<dbReference type="PRINTS" id="PR00385">
    <property type="entry name" value="P450"/>
</dbReference>
<dbReference type="VEuPathDB" id="FungiDB:BO71DRAFT_393750"/>
<dbReference type="Gene3D" id="1.10.630.10">
    <property type="entry name" value="Cytochrome P450"/>
    <property type="match status" value="1"/>
</dbReference>
<keyword evidence="7 9" id="KW-0503">Monooxygenase</keyword>
<name>A0A319E8X5_9EURO</name>
<evidence type="ECO:0000256" key="5">
    <source>
        <dbReference type="ARBA" id="ARBA00023002"/>
    </source>
</evidence>
<dbReference type="FunFam" id="1.10.630.10:FF:000050">
    <property type="entry name" value="Cytochrome P450 monooxygenase"/>
    <property type="match status" value="1"/>
</dbReference>
<evidence type="ECO:0000256" key="3">
    <source>
        <dbReference type="ARBA" id="ARBA00022617"/>
    </source>
</evidence>
<sequence>MHLLVLCLLPIVLYTTTRLALLIYTTLSHPSLLSIPGPFLARFTRLWYFRRVQKGQFEWDNIDLHARYGPVVRIAPDHYSITERAAVKKVYGPGSQFAKSAWYDGWRHPDPSKMILFPERNMKKHAEARKRFSSIYSMTSLLYYEEFVDRCADIFSQRLTEFAQREESFNIGHWFQCYAFDVIGDITFGQRFGFLDQGQDVEGAINAVENLMNYSTLVGIYPEWHAALFRILSHFKSTGPTGRSFIMQYVSNRVQQFNQANHNPEQANHTKKTQSFMEKLALARDKDPEKFNDYHLVMMGTSNLTAGSDTTAVSLSSILYHVLRNPASLDQLRREIDDFTAQGRCSEHVTFKESQEMPYLQAVIKEAIRMHSATGLPLWRVVPAGGAEISGHFFPEGSVVGINTWVAHYNEEVFPDARAFRPERWIEAETNPERLRVMNEMYMPFGLGSRTCLGKHISILEISKLIPRILRDFDFQLENRTWTTKNCWFVKPTDFNVRVQLRSREN</sequence>
<dbReference type="OrthoDB" id="3934656at2759"/>
<dbReference type="GO" id="GO:0020037">
    <property type="term" value="F:heme binding"/>
    <property type="evidence" value="ECO:0007669"/>
    <property type="project" value="InterPro"/>
</dbReference>
<keyword evidence="11" id="KW-1185">Reference proteome</keyword>
<dbReference type="InterPro" id="IPR017972">
    <property type="entry name" value="Cyt_P450_CS"/>
</dbReference>
<keyword evidence="3 8" id="KW-0349">Heme</keyword>
<comment type="similarity">
    <text evidence="2 9">Belongs to the cytochrome P450 family.</text>
</comment>
<dbReference type="InterPro" id="IPR002401">
    <property type="entry name" value="Cyt_P450_E_grp-I"/>
</dbReference>
<dbReference type="GO" id="GO:0005506">
    <property type="term" value="F:iron ion binding"/>
    <property type="evidence" value="ECO:0007669"/>
    <property type="project" value="InterPro"/>
</dbReference>
<dbReference type="PANTHER" id="PTHR24305:SF188">
    <property type="entry name" value="P450, PUTATIVE (EUROFUNG)-RELATED"/>
    <property type="match status" value="1"/>
</dbReference>
<dbReference type="PROSITE" id="PS00086">
    <property type="entry name" value="CYTOCHROME_P450"/>
    <property type="match status" value="1"/>
</dbReference>
<reference evidence="10 11" key="1">
    <citation type="submission" date="2018-02" db="EMBL/GenBank/DDBJ databases">
        <title>The genomes of Aspergillus section Nigri reveals drivers in fungal speciation.</title>
        <authorList>
            <consortium name="DOE Joint Genome Institute"/>
            <person name="Vesth T.C."/>
            <person name="Nybo J."/>
            <person name="Theobald S."/>
            <person name="Brandl J."/>
            <person name="Frisvad J.C."/>
            <person name="Nielsen K.F."/>
            <person name="Lyhne E.K."/>
            <person name="Kogle M.E."/>
            <person name="Kuo A."/>
            <person name="Riley R."/>
            <person name="Clum A."/>
            <person name="Nolan M."/>
            <person name="Lipzen A."/>
            <person name="Salamov A."/>
            <person name="Henrissat B."/>
            <person name="Wiebenga A."/>
            <person name="De vries R.P."/>
            <person name="Grigoriev I.V."/>
            <person name="Mortensen U.H."/>
            <person name="Andersen M.R."/>
            <person name="Baker S.E."/>
        </authorList>
    </citation>
    <scope>NUCLEOTIDE SEQUENCE [LARGE SCALE GENOMIC DNA]</scope>
    <source>
        <strain evidence="10 11">CBS 707.79</strain>
    </source>
</reference>
<keyword evidence="5 9" id="KW-0560">Oxidoreductase</keyword>
<evidence type="ECO:0000256" key="6">
    <source>
        <dbReference type="ARBA" id="ARBA00023004"/>
    </source>
</evidence>
<dbReference type="GO" id="GO:0004497">
    <property type="term" value="F:monooxygenase activity"/>
    <property type="evidence" value="ECO:0007669"/>
    <property type="project" value="UniProtKB-KW"/>
</dbReference>
<feature type="binding site" description="axial binding residue" evidence="8">
    <location>
        <position position="452"/>
    </location>
    <ligand>
        <name>heme</name>
        <dbReference type="ChEBI" id="CHEBI:30413"/>
    </ligand>
    <ligandPart>
        <name>Fe</name>
        <dbReference type="ChEBI" id="CHEBI:18248"/>
    </ligandPart>
</feature>
<dbReference type="PANTHER" id="PTHR24305">
    <property type="entry name" value="CYTOCHROME P450"/>
    <property type="match status" value="1"/>
</dbReference>
<evidence type="ECO:0000256" key="7">
    <source>
        <dbReference type="ARBA" id="ARBA00023033"/>
    </source>
</evidence>
<evidence type="ECO:0000256" key="8">
    <source>
        <dbReference type="PIRSR" id="PIRSR602401-1"/>
    </source>
</evidence>
<dbReference type="CDD" id="cd11060">
    <property type="entry name" value="CYP57A1-like"/>
    <property type="match status" value="1"/>
</dbReference>
<dbReference type="InterPro" id="IPR050121">
    <property type="entry name" value="Cytochrome_P450_monoxygenase"/>
</dbReference>
<dbReference type="InterPro" id="IPR001128">
    <property type="entry name" value="Cyt_P450"/>
</dbReference>
<evidence type="ECO:0000313" key="11">
    <source>
        <dbReference type="Proteomes" id="UP000247810"/>
    </source>
</evidence>
<dbReference type="AlphaFoldDB" id="A0A319E8X5"/>
<evidence type="ECO:0000256" key="9">
    <source>
        <dbReference type="RuleBase" id="RU000461"/>
    </source>
</evidence>
<evidence type="ECO:0000256" key="4">
    <source>
        <dbReference type="ARBA" id="ARBA00022723"/>
    </source>
</evidence>
<dbReference type="STRING" id="1448320.A0A319E8X5"/>
<organism evidence="10 11">
    <name type="scientific">Aspergillus ellipticus CBS 707.79</name>
    <dbReference type="NCBI Taxonomy" id="1448320"/>
    <lineage>
        <taxon>Eukaryota</taxon>
        <taxon>Fungi</taxon>
        <taxon>Dikarya</taxon>
        <taxon>Ascomycota</taxon>
        <taxon>Pezizomycotina</taxon>
        <taxon>Eurotiomycetes</taxon>
        <taxon>Eurotiomycetidae</taxon>
        <taxon>Eurotiales</taxon>
        <taxon>Aspergillaceae</taxon>
        <taxon>Aspergillus</taxon>
        <taxon>Aspergillus subgen. Circumdati</taxon>
    </lineage>
</organism>
<evidence type="ECO:0000256" key="1">
    <source>
        <dbReference type="ARBA" id="ARBA00001971"/>
    </source>
</evidence>
<dbReference type="Proteomes" id="UP000247810">
    <property type="component" value="Unassembled WGS sequence"/>
</dbReference>
<keyword evidence="6 8" id="KW-0408">Iron</keyword>
<accession>A0A319E8X5</accession>
<protein>
    <submittedName>
        <fullName evidence="10">Cytochrome protein</fullName>
    </submittedName>
</protein>
<evidence type="ECO:0000256" key="2">
    <source>
        <dbReference type="ARBA" id="ARBA00010617"/>
    </source>
</evidence>
<dbReference type="SUPFAM" id="SSF48264">
    <property type="entry name" value="Cytochrome P450"/>
    <property type="match status" value="1"/>
</dbReference>
<proteinExistence type="inferred from homology"/>
<gene>
    <name evidence="10" type="ORF">BO71DRAFT_393750</name>
</gene>
<dbReference type="PRINTS" id="PR00463">
    <property type="entry name" value="EP450I"/>
</dbReference>
<dbReference type="Pfam" id="PF00067">
    <property type="entry name" value="p450"/>
    <property type="match status" value="1"/>
</dbReference>
<keyword evidence="4 8" id="KW-0479">Metal-binding</keyword>
<dbReference type="InterPro" id="IPR036396">
    <property type="entry name" value="Cyt_P450_sf"/>
</dbReference>
<dbReference type="EMBL" id="KZ825797">
    <property type="protein sequence ID" value="PYI00124.1"/>
    <property type="molecule type" value="Genomic_DNA"/>
</dbReference>
<comment type="cofactor">
    <cofactor evidence="1 8">
        <name>heme</name>
        <dbReference type="ChEBI" id="CHEBI:30413"/>
    </cofactor>
</comment>
<dbReference type="GO" id="GO:0016705">
    <property type="term" value="F:oxidoreductase activity, acting on paired donors, with incorporation or reduction of molecular oxygen"/>
    <property type="evidence" value="ECO:0007669"/>
    <property type="project" value="InterPro"/>
</dbReference>
<evidence type="ECO:0000313" key="10">
    <source>
        <dbReference type="EMBL" id="PYI00124.1"/>
    </source>
</evidence>